<dbReference type="PANTHER" id="PTHR31465:SF15">
    <property type="entry name" value="LIPID TRANSPORTER ATNI-RELATED"/>
    <property type="match status" value="1"/>
</dbReference>
<evidence type="ECO:0000256" key="2">
    <source>
        <dbReference type="ARBA" id="ARBA00022692"/>
    </source>
</evidence>
<feature type="transmembrane region" description="Helical" evidence="6">
    <location>
        <begin position="75"/>
        <end position="95"/>
    </location>
</feature>
<organism evidence="7 8">
    <name type="scientific">Penicillium argentinense</name>
    <dbReference type="NCBI Taxonomy" id="1131581"/>
    <lineage>
        <taxon>Eukaryota</taxon>
        <taxon>Fungi</taxon>
        <taxon>Dikarya</taxon>
        <taxon>Ascomycota</taxon>
        <taxon>Pezizomycotina</taxon>
        <taxon>Eurotiomycetes</taxon>
        <taxon>Eurotiomycetidae</taxon>
        <taxon>Eurotiales</taxon>
        <taxon>Aspergillaceae</taxon>
        <taxon>Penicillium</taxon>
    </lineage>
</organism>
<protein>
    <recommendedName>
        <fullName evidence="9">RTA1 domain protein</fullName>
    </recommendedName>
</protein>
<keyword evidence="8" id="KW-1185">Reference proteome</keyword>
<evidence type="ECO:0000256" key="6">
    <source>
        <dbReference type="SAM" id="Phobius"/>
    </source>
</evidence>
<feature type="transmembrane region" description="Helical" evidence="6">
    <location>
        <begin position="46"/>
        <end position="68"/>
    </location>
</feature>
<proteinExistence type="predicted"/>
<evidence type="ECO:0000256" key="1">
    <source>
        <dbReference type="ARBA" id="ARBA00004141"/>
    </source>
</evidence>
<feature type="transmembrane region" description="Helical" evidence="6">
    <location>
        <begin position="275"/>
        <end position="295"/>
    </location>
</feature>
<name>A0A9W9EZW2_9EURO</name>
<dbReference type="Proteomes" id="UP001149074">
    <property type="component" value="Unassembled WGS sequence"/>
</dbReference>
<sequence length="370" mass="41989">MSPTKNTSQAFVTASASSTATCLPIDPGKNGHLPPEACGVILLYKPSLAAAVVFFVLFALTTLIHFVQVCIHRKLYALVIVMGSGWEFIAMACRAMETRHQDSSKLYMYFTVFFLVAPIWINAFLYMTLGRMVQFFVPEQRLVRISARRFGLIFVCLDIFAFIIQLIGVGILVQTDAKMDTVMLGVHIYMAGIGIQESFIVCFLALTIHLHRKLLHMENTGLQPMDKLARGPFNWRFLFYTLYFSLTMITIRIAFRLAEYSKGVGADEPTNTHEWYQYVFDALPMFLAVLILNVLHPGRILQGPDSGFRHAKKMAKMEKKERRFRQQNPTFGNYGVSDSIPLAPRPTAQAAVHHEPPQPAYYQPPRSYFL</sequence>
<dbReference type="AlphaFoldDB" id="A0A9W9EZW2"/>
<dbReference type="InterPro" id="IPR007568">
    <property type="entry name" value="RTA1"/>
</dbReference>
<keyword evidence="2 6" id="KW-0812">Transmembrane</keyword>
<dbReference type="Pfam" id="PF04479">
    <property type="entry name" value="RTA1"/>
    <property type="match status" value="1"/>
</dbReference>
<gene>
    <name evidence="7" type="ORF">N7532_009639</name>
</gene>
<reference evidence="7" key="1">
    <citation type="submission" date="2022-11" db="EMBL/GenBank/DDBJ databases">
        <authorList>
            <person name="Petersen C."/>
        </authorList>
    </citation>
    <scope>NUCLEOTIDE SEQUENCE</scope>
    <source>
        <strain evidence="7">IBT 30761</strain>
    </source>
</reference>
<feature type="region of interest" description="Disordered" evidence="5">
    <location>
        <begin position="346"/>
        <end position="370"/>
    </location>
</feature>
<evidence type="ECO:0000313" key="7">
    <source>
        <dbReference type="EMBL" id="KAJ5090955.1"/>
    </source>
</evidence>
<evidence type="ECO:0008006" key="9">
    <source>
        <dbReference type="Google" id="ProtNLM"/>
    </source>
</evidence>
<dbReference type="RefSeq" id="XP_056472936.1">
    <property type="nucleotide sequence ID" value="XM_056622130.1"/>
</dbReference>
<dbReference type="GeneID" id="81361109"/>
<dbReference type="PANTHER" id="PTHR31465">
    <property type="entry name" value="PROTEIN RTA1-RELATED"/>
    <property type="match status" value="1"/>
</dbReference>
<feature type="transmembrane region" description="Helical" evidence="6">
    <location>
        <begin position="186"/>
        <end position="208"/>
    </location>
</feature>
<keyword evidence="3 6" id="KW-1133">Transmembrane helix</keyword>
<dbReference type="OrthoDB" id="5384040at2759"/>
<comment type="subcellular location">
    <subcellularLocation>
        <location evidence="1">Membrane</location>
        <topology evidence="1">Multi-pass membrane protein</topology>
    </subcellularLocation>
</comment>
<evidence type="ECO:0000313" key="8">
    <source>
        <dbReference type="Proteomes" id="UP001149074"/>
    </source>
</evidence>
<evidence type="ECO:0000256" key="5">
    <source>
        <dbReference type="SAM" id="MobiDB-lite"/>
    </source>
</evidence>
<evidence type="ECO:0000256" key="3">
    <source>
        <dbReference type="ARBA" id="ARBA00022989"/>
    </source>
</evidence>
<feature type="transmembrane region" description="Helical" evidence="6">
    <location>
        <begin position="237"/>
        <end position="255"/>
    </location>
</feature>
<dbReference type="EMBL" id="JAPQKI010000009">
    <property type="protein sequence ID" value="KAJ5090955.1"/>
    <property type="molecule type" value="Genomic_DNA"/>
</dbReference>
<evidence type="ECO:0000256" key="4">
    <source>
        <dbReference type="ARBA" id="ARBA00023136"/>
    </source>
</evidence>
<keyword evidence="4 6" id="KW-0472">Membrane</keyword>
<feature type="transmembrane region" description="Helical" evidence="6">
    <location>
        <begin position="150"/>
        <end position="174"/>
    </location>
</feature>
<comment type="caution">
    <text evidence="7">The sequence shown here is derived from an EMBL/GenBank/DDBJ whole genome shotgun (WGS) entry which is preliminary data.</text>
</comment>
<feature type="transmembrane region" description="Helical" evidence="6">
    <location>
        <begin position="107"/>
        <end position="129"/>
    </location>
</feature>
<reference evidence="7" key="2">
    <citation type="journal article" date="2023" name="IMA Fungus">
        <title>Comparative genomic study of the Penicillium genus elucidates a diverse pangenome and 15 lateral gene transfer events.</title>
        <authorList>
            <person name="Petersen C."/>
            <person name="Sorensen T."/>
            <person name="Nielsen M.R."/>
            <person name="Sondergaard T.E."/>
            <person name="Sorensen J.L."/>
            <person name="Fitzpatrick D.A."/>
            <person name="Frisvad J.C."/>
            <person name="Nielsen K.L."/>
        </authorList>
    </citation>
    <scope>NUCLEOTIDE SEQUENCE</scope>
    <source>
        <strain evidence="7">IBT 30761</strain>
    </source>
</reference>
<accession>A0A9W9EZW2</accession>
<dbReference type="GO" id="GO:0016020">
    <property type="term" value="C:membrane"/>
    <property type="evidence" value="ECO:0007669"/>
    <property type="project" value="UniProtKB-SubCell"/>
</dbReference>